<evidence type="ECO:0000313" key="2">
    <source>
        <dbReference type="EMBL" id="KAJ3636247.1"/>
    </source>
</evidence>
<comment type="caution">
    <text evidence="2">The sequence shown here is derived from an EMBL/GenBank/DDBJ whole genome shotgun (WGS) entry which is preliminary data.</text>
</comment>
<reference evidence="2" key="1">
    <citation type="journal article" date="2023" name="G3 (Bethesda)">
        <title>Whole genome assemblies of Zophobas morio and Tenebrio molitor.</title>
        <authorList>
            <person name="Kaur S."/>
            <person name="Stinson S.A."/>
            <person name="diCenzo G.C."/>
        </authorList>
    </citation>
    <scope>NUCLEOTIDE SEQUENCE</scope>
    <source>
        <strain evidence="2">QUZm001</strain>
    </source>
</reference>
<sequence>MHWRLPTWSRVQKWKYAQRGGAVRSASGAVDSLTRLFFADIRLQKMPFPGALGDRRPTLRYIPSLPPPFVAGKKSYYTTDKPWELECIRQVAKLAENNWKLFTQKKVVEMKGHLLVYPMDVARYLPILFARISLSLVTA</sequence>
<evidence type="ECO:0000259" key="1">
    <source>
        <dbReference type="Pfam" id="PF12357"/>
    </source>
</evidence>
<dbReference type="AlphaFoldDB" id="A0AA38HLB1"/>
<dbReference type="Pfam" id="PF12357">
    <property type="entry name" value="PLD_C"/>
    <property type="match status" value="1"/>
</dbReference>
<dbReference type="Proteomes" id="UP001168821">
    <property type="component" value="Unassembled WGS sequence"/>
</dbReference>
<dbReference type="EMBL" id="JALNTZ010000339">
    <property type="protein sequence ID" value="KAJ3636247.1"/>
    <property type="molecule type" value="Genomic_DNA"/>
</dbReference>
<proteinExistence type="predicted"/>
<dbReference type="InterPro" id="IPR024632">
    <property type="entry name" value="PLipase_D_C"/>
</dbReference>
<evidence type="ECO:0000313" key="3">
    <source>
        <dbReference type="Proteomes" id="UP001168821"/>
    </source>
</evidence>
<accession>A0AA38HLB1</accession>
<organism evidence="2 3">
    <name type="scientific">Zophobas morio</name>
    <dbReference type="NCBI Taxonomy" id="2755281"/>
    <lineage>
        <taxon>Eukaryota</taxon>
        <taxon>Metazoa</taxon>
        <taxon>Ecdysozoa</taxon>
        <taxon>Arthropoda</taxon>
        <taxon>Hexapoda</taxon>
        <taxon>Insecta</taxon>
        <taxon>Pterygota</taxon>
        <taxon>Neoptera</taxon>
        <taxon>Endopterygota</taxon>
        <taxon>Coleoptera</taxon>
        <taxon>Polyphaga</taxon>
        <taxon>Cucujiformia</taxon>
        <taxon>Tenebrionidae</taxon>
        <taxon>Zophobas</taxon>
    </lineage>
</organism>
<gene>
    <name evidence="2" type="ORF">Zmor_011872</name>
</gene>
<protein>
    <recommendedName>
        <fullName evidence="1">Phospholipase D C-terminal domain-containing protein</fullName>
    </recommendedName>
</protein>
<keyword evidence="3" id="KW-1185">Reference proteome</keyword>
<name>A0AA38HLB1_9CUCU</name>
<feature type="domain" description="Phospholipase D C-terminal" evidence="1">
    <location>
        <begin position="80"/>
        <end position="123"/>
    </location>
</feature>